<keyword evidence="1" id="KW-0472">Membrane</keyword>
<dbReference type="AlphaFoldDB" id="A0A087UCF0"/>
<keyword evidence="1" id="KW-1133">Transmembrane helix</keyword>
<organism evidence="2 3">
    <name type="scientific">Stegodyphus mimosarum</name>
    <name type="common">African social velvet spider</name>
    <dbReference type="NCBI Taxonomy" id="407821"/>
    <lineage>
        <taxon>Eukaryota</taxon>
        <taxon>Metazoa</taxon>
        <taxon>Ecdysozoa</taxon>
        <taxon>Arthropoda</taxon>
        <taxon>Chelicerata</taxon>
        <taxon>Arachnida</taxon>
        <taxon>Araneae</taxon>
        <taxon>Araneomorphae</taxon>
        <taxon>Entelegynae</taxon>
        <taxon>Eresoidea</taxon>
        <taxon>Eresidae</taxon>
        <taxon>Stegodyphus</taxon>
    </lineage>
</organism>
<feature type="non-terminal residue" evidence="2">
    <location>
        <position position="95"/>
    </location>
</feature>
<dbReference type="EMBL" id="KK119202">
    <property type="protein sequence ID" value="KFM75039.1"/>
    <property type="molecule type" value="Genomic_DNA"/>
</dbReference>
<dbReference type="STRING" id="407821.A0A087UCF0"/>
<gene>
    <name evidence="2" type="ORF">X975_08348</name>
</gene>
<sequence length="95" mass="10692">MTNQQIASTIFSKIMESFDDFAKEMLRLFHRNPLIADPPIVVKEPIYGKLKPNFTEFMAPGMILGITYIMAVGLSAMSIIIEKKEGLLDRSWIAG</sequence>
<dbReference type="OrthoDB" id="10255969at2759"/>
<name>A0A087UCF0_STEMI</name>
<keyword evidence="3" id="KW-1185">Reference proteome</keyword>
<keyword evidence="1" id="KW-0812">Transmembrane</keyword>
<evidence type="ECO:0000313" key="2">
    <source>
        <dbReference type="EMBL" id="KFM75039.1"/>
    </source>
</evidence>
<reference evidence="2 3" key="1">
    <citation type="submission" date="2013-11" db="EMBL/GenBank/DDBJ databases">
        <title>Genome sequencing of Stegodyphus mimosarum.</title>
        <authorList>
            <person name="Bechsgaard J."/>
        </authorList>
    </citation>
    <scope>NUCLEOTIDE SEQUENCE [LARGE SCALE GENOMIC DNA]</scope>
</reference>
<protein>
    <submittedName>
        <fullName evidence="2">ABC transporter G family member 20</fullName>
    </submittedName>
</protein>
<evidence type="ECO:0000313" key="3">
    <source>
        <dbReference type="Proteomes" id="UP000054359"/>
    </source>
</evidence>
<feature type="transmembrane region" description="Helical" evidence="1">
    <location>
        <begin position="57"/>
        <end position="81"/>
    </location>
</feature>
<proteinExistence type="predicted"/>
<accession>A0A087UCF0</accession>
<evidence type="ECO:0000256" key="1">
    <source>
        <dbReference type="SAM" id="Phobius"/>
    </source>
</evidence>
<dbReference type="Proteomes" id="UP000054359">
    <property type="component" value="Unassembled WGS sequence"/>
</dbReference>